<organism evidence="8 9">
    <name type="scientific">Lysinibacillus piscis</name>
    <dbReference type="NCBI Taxonomy" id="2518931"/>
    <lineage>
        <taxon>Bacteria</taxon>
        <taxon>Bacillati</taxon>
        <taxon>Bacillota</taxon>
        <taxon>Bacilli</taxon>
        <taxon>Bacillales</taxon>
        <taxon>Bacillaceae</taxon>
        <taxon>Lysinibacillus</taxon>
    </lineage>
</organism>
<evidence type="ECO:0000256" key="4">
    <source>
        <dbReference type="ARBA" id="ARBA00022989"/>
    </source>
</evidence>
<feature type="transmembrane region" description="Helical" evidence="6">
    <location>
        <begin position="85"/>
        <end position="104"/>
    </location>
</feature>
<feature type="transmembrane region" description="Helical" evidence="6">
    <location>
        <begin position="146"/>
        <end position="168"/>
    </location>
</feature>
<evidence type="ECO:0000256" key="1">
    <source>
        <dbReference type="ARBA" id="ARBA00004651"/>
    </source>
</evidence>
<feature type="transmembrane region" description="Helical" evidence="6">
    <location>
        <begin position="392"/>
        <end position="412"/>
    </location>
</feature>
<feature type="transmembrane region" description="Helical" evidence="6">
    <location>
        <begin position="110"/>
        <end position="134"/>
    </location>
</feature>
<dbReference type="Pfam" id="PF07690">
    <property type="entry name" value="MFS_1"/>
    <property type="match status" value="1"/>
</dbReference>
<evidence type="ECO:0000313" key="8">
    <source>
        <dbReference type="EMBL" id="GLC87646.1"/>
    </source>
</evidence>
<proteinExistence type="predicted"/>
<keyword evidence="3 6" id="KW-0812">Transmembrane</keyword>
<keyword evidence="5 6" id="KW-0472">Membrane</keyword>
<dbReference type="EMBL" id="BRZA01000001">
    <property type="protein sequence ID" value="GLC87646.1"/>
    <property type="molecule type" value="Genomic_DNA"/>
</dbReference>
<evidence type="ECO:0000256" key="5">
    <source>
        <dbReference type="ARBA" id="ARBA00023136"/>
    </source>
</evidence>
<dbReference type="Gene3D" id="1.20.1250.20">
    <property type="entry name" value="MFS general substrate transporter like domains"/>
    <property type="match status" value="2"/>
</dbReference>
<evidence type="ECO:0000256" key="6">
    <source>
        <dbReference type="SAM" id="Phobius"/>
    </source>
</evidence>
<dbReference type="PANTHER" id="PTHR11360:SF284">
    <property type="entry name" value="EG:103B4.3 PROTEIN-RELATED"/>
    <property type="match status" value="1"/>
</dbReference>
<dbReference type="InterPro" id="IPR011701">
    <property type="entry name" value="MFS"/>
</dbReference>
<feature type="transmembrane region" description="Helical" evidence="6">
    <location>
        <begin position="56"/>
        <end position="78"/>
    </location>
</feature>
<evidence type="ECO:0000256" key="2">
    <source>
        <dbReference type="ARBA" id="ARBA00022448"/>
    </source>
</evidence>
<feature type="transmembrane region" description="Helical" evidence="6">
    <location>
        <begin position="367"/>
        <end position="386"/>
    </location>
</feature>
<dbReference type="RefSeq" id="WP_264987365.1">
    <property type="nucleotide sequence ID" value="NZ_BRZA01000001.1"/>
</dbReference>
<name>A0ABQ5NH20_9BACI</name>
<protein>
    <submittedName>
        <fullName evidence="8">MFS transporter</fullName>
    </submittedName>
</protein>
<keyword evidence="9" id="KW-1185">Reference proteome</keyword>
<feature type="transmembrane region" description="Helical" evidence="6">
    <location>
        <begin position="174"/>
        <end position="195"/>
    </location>
</feature>
<sequence>MKTSVNASKKPRFFYGYVITFLAILTYCAKSGILLYGAGPLVNELIKSFEWSNTEIGMAFTIKGLVGILSPLVGIAIIKWGPRNVLWYSGIVTTICFGLTAYVTQPWQFVLTYGVGLGIAMIFTQNIGVFTLINNWWEAKRGVMTGIVNGAGGVGQLLFLPLITWLLVIMDFKGAILTMTVILFVIGVLPQFIFIKNTPEQLGLQKDGGIVGVEKAVKPKKYYFSPVDWHVKDAIRSFPLWCIVLSWGASTWAFLTLTVFGFTHLTNQGFSNTFVATAMGAMGIMTIIGSVGAGMLVDRYGPRIILISSKVLLAIGYALFITASSTYTLWMTIIFLGIATGMNTPAVSTMIPSYFGNKNFAAIQGSVIWVLSFVSAASPLVSGWLADKTGSYTAAFTVTLVIILVGVVLAWAAKPPAVPTHYVEKKQPIIGEALPES</sequence>
<dbReference type="Proteomes" id="UP001065593">
    <property type="component" value="Unassembled WGS sequence"/>
</dbReference>
<feature type="transmembrane region" description="Helical" evidence="6">
    <location>
        <begin position="238"/>
        <end position="262"/>
    </location>
</feature>
<keyword evidence="2" id="KW-0813">Transport</keyword>
<comment type="subcellular location">
    <subcellularLocation>
        <location evidence="1">Cell membrane</location>
        <topology evidence="1">Multi-pass membrane protein</topology>
    </subcellularLocation>
</comment>
<gene>
    <name evidence="8" type="ORF">LYSBPC_07730</name>
</gene>
<dbReference type="InterPro" id="IPR020846">
    <property type="entry name" value="MFS_dom"/>
</dbReference>
<feature type="transmembrane region" description="Helical" evidence="6">
    <location>
        <begin position="274"/>
        <end position="297"/>
    </location>
</feature>
<feature type="transmembrane region" description="Helical" evidence="6">
    <location>
        <begin position="329"/>
        <end position="355"/>
    </location>
</feature>
<dbReference type="InterPro" id="IPR036259">
    <property type="entry name" value="MFS_trans_sf"/>
</dbReference>
<evidence type="ECO:0000313" key="9">
    <source>
        <dbReference type="Proteomes" id="UP001065593"/>
    </source>
</evidence>
<feature type="transmembrane region" description="Helical" evidence="6">
    <location>
        <begin position="12"/>
        <end position="36"/>
    </location>
</feature>
<reference evidence="8" key="1">
    <citation type="submission" date="2022-08" db="EMBL/GenBank/DDBJ databases">
        <title>Draft genome sequence of Lysinibacillus sp. strain KH24.</title>
        <authorList>
            <person name="Kanbe H."/>
            <person name="Itoh H."/>
        </authorList>
    </citation>
    <scope>NUCLEOTIDE SEQUENCE</scope>
    <source>
        <strain evidence="8">KH24</strain>
    </source>
</reference>
<dbReference type="PANTHER" id="PTHR11360">
    <property type="entry name" value="MONOCARBOXYLATE TRANSPORTER"/>
    <property type="match status" value="1"/>
</dbReference>
<feature type="transmembrane region" description="Helical" evidence="6">
    <location>
        <begin position="304"/>
        <end position="323"/>
    </location>
</feature>
<dbReference type="InterPro" id="IPR050327">
    <property type="entry name" value="Proton-linked_MCT"/>
</dbReference>
<accession>A0ABQ5NH20</accession>
<evidence type="ECO:0000256" key="3">
    <source>
        <dbReference type="ARBA" id="ARBA00022692"/>
    </source>
</evidence>
<comment type="caution">
    <text evidence="8">The sequence shown here is derived from an EMBL/GenBank/DDBJ whole genome shotgun (WGS) entry which is preliminary data.</text>
</comment>
<keyword evidence="4 6" id="KW-1133">Transmembrane helix</keyword>
<feature type="domain" description="Major facilitator superfamily (MFS) profile" evidence="7">
    <location>
        <begin position="175"/>
        <end position="437"/>
    </location>
</feature>
<dbReference type="SUPFAM" id="SSF103473">
    <property type="entry name" value="MFS general substrate transporter"/>
    <property type="match status" value="1"/>
</dbReference>
<dbReference type="PROSITE" id="PS50850">
    <property type="entry name" value="MFS"/>
    <property type="match status" value="1"/>
</dbReference>
<evidence type="ECO:0000259" key="7">
    <source>
        <dbReference type="PROSITE" id="PS50850"/>
    </source>
</evidence>